<dbReference type="SUPFAM" id="SSF56112">
    <property type="entry name" value="Protein kinase-like (PK-like)"/>
    <property type="match status" value="1"/>
</dbReference>
<dbReference type="PANTHER" id="PTHR43895">
    <property type="entry name" value="CALCIUM/CALMODULIN-DEPENDENT PROTEIN KINASE KINASE-RELATED"/>
    <property type="match status" value="1"/>
</dbReference>
<name>A0A7J8MUD8_9ROSI</name>
<feature type="domain" description="NAF" evidence="7">
    <location>
        <begin position="130"/>
        <end position="153"/>
    </location>
</feature>
<evidence type="ECO:0000256" key="1">
    <source>
        <dbReference type="ARBA" id="ARBA00012513"/>
    </source>
</evidence>
<evidence type="ECO:0000313" key="8">
    <source>
        <dbReference type="EMBL" id="MBA0568323.1"/>
    </source>
</evidence>
<evidence type="ECO:0000256" key="2">
    <source>
        <dbReference type="ARBA" id="ARBA00022527"/>
    </source>
</evidence>
<evidence type="ECO:0000259" key="7">
    <source>
        <dbReference type="PROSITE" id="PS50816"/>
    </source>
</evidence>
<dbReference type="Pfam" id="PF03822">
    <property type="entry name" value="NAF"/>
    <property type="match status" value="1"/>
</dbReference>
<keyword evidence="9" id="KW-1185">Reference proteome</keyword>
<dbReference type="InterPro" id="IPR011009">
    <property type="entry name" value="Kinase-like_dom_sf"/>
</dbReference>
<gene>
    <name evidence="8" type="ORF">Golob_005826</name>
</gene>
<dbReference type="Proteomes" id="UP000593572">
    <property type="component" value="Unassembled WGS sequence"/>
</dbReference>
<reference evidence="8 9" key="1">
    <citation type="journal article" date="2019" name="Genome Biol. Evol.">
        <title>Insights into the evolution of the New World diploid cottons (Gossypium, subgenus Houzingenia) based on genome sequencing.</title>
        <authorList>
            <person name="Grover C.E."/>
            <person name="Arick M.A. 2nd"/>
            <person name="Thrash A."/>
            <person name="Conover J.L."/>
            <person name="Sanders W.S."/>
            <person name="Peterson D.G."/>
            <person name="Frelichowski J.E."/>
            <person name="Scheffler J.A."/>
            <person name="Scheffler B.E."/>
            <person name="Wendel J.F."/>
        </authorList>
    </citation>
    <scope>NUCLEOTIDE SEQUENCE [LARGE SCALE GENOMIC DNA]</scope>
    <source>
        <strain evidence="8">157</strain>
        <tissue evidence="8">Leaf</tissue>
    </source>
</reference>
<dbReference type="EC" id="2.7.11.1" evidence="1"/>
<protein>
    <recommendedName>
        <fullName evidence="1">non-specific serine/threonine protein kinase</fullName>
        <ecNumber evidence="1">2.7.11.1</ecNumber>
    </recommendedName>
</protein>
<keyword evidence="5" id="KW-0418">Kinase</keyword>
<evidence type="ECO:0000256" key="4">
    <source>
        <dbReference type="ARBA" id="ARBA00022741"/>
    </source>
</evidence>
<dbReference type="PROSITE" id="PS50816">
    <property type="entry name" value="NAF"/>
    <property type="match status" value="1"/>
</dbReference>
<dbReference type="GO" id="GO:0004674">
    <property type="term" value="F:protein serine/threonine kinase activity"/>
    <property type="evidence" value="ECO:0007669"/>
    <property type="project" value="UniProtKB-KW"/>
</dbReference>
<dbReference type="GO" id="GO:0007165">
    <property type="term" value="P:signal transduction"/>
    <property type="evidence" value="ECO:0007669"/>
    <property type="project" value="InterPro"/>
</dbReference>
<proteinExistence type="predicted"/>
<comment type="caution">
    <text evidence="8">The sequence shown here is derived from an EMBL/GenBank/DDBJ whole genome shotgun (WGS) entry which is preliminary data.</text>
</comment>
<dbReference type="GO" id="GO:0005524">
    <property type="term" value="F:ATP binding"/>
    <property type="evidence" value="ECO:0007669"/>
    <property type="project" value="UniProtKB-KW"/>
</dbReference>
<keyword evidence="2" id="KW-0723">Serine/threonine-protein kinase</keyword>
<evidence type="ECO:0000313" key="9">
    <source>
        <dbReference type="Proteomes" id="UP000593572"/>
    </source>
</evidence>
<keyword evidence="6" id="KW-0067">ATP-binding</keyword>
<dbReference type="InterPro" id="IPR004041">
    <property type="entry name" value="NAF_dom"/>
</dbReference>
<dbReference type="EMBL" id="JABEZX010000010">
    <property type="protein sequence ID" value="MBA0568323.1"/>
    <property type="molecule type" value="Genomic_DNA"/>
</dbReference>
<sequence>MANKAKTGNIFSTKVYFQQLVSVVDFCTSTFKTRRVVTTAKANIWSCRVILYVLLAEFLPLQDDNLVAMYKKIYRGDPWFLPKAQRRPNWKTRIAISKIMESSWFKKSIPNTKTTKEETEFEALNGEKSSKLKTLNAFHIISLLEGFDLSPLF</sequence>
<evidence type="ECO:0000256" key="5">
    <source>
        <dbReference type="ARBA" id="ARBA00022777"/>
    </source>
</evidence>
<evidence type="ECO:0000256" key="6">
    <source>
        <dbReference type="ARBA" id="ARBA00022840"/>
    </source>
</evidence>
<dbReference type="AlphaFoldDB" id="A0A7J8MUD8"/>
<dbReference type="PANTHER" id="PTHR43895:SF91">
    <property type="entry name" value="CBL-INTERACTING SERINE_THREONINE-PROTEIN KINASE 6"/>
    <property type="match status" value="1"/>
</dbReference>
<accession>A0A7J8MUD8</accession>
<organism evidence="8 9">
    <name type="scientific">Gossypium lobatum</name>
    <dbReference type="NCBI Taxonomy" id="34289"/>
    <lineage>
        <taxon>Eukaryota</taxon>
        <taxon>Viridiplantae</taxon>
        <taxon>Streptophyta</taxon>
        <taxon>Embryophyta</taxon>
        <taxon>Tracheophyta</taxon>
        <taxon>Spermatophyta</taxon>
        <taxon>Magnoliopsida</taxon>
        <taxon>eudicotyledons</taxon>
        <taxon>Gunneridae</taxon>
        <taxon>Pentapetalae</taxon>
        <taxon>rosids</taxon>
        <taxon>malvids</taxon>
        <taxon>Malvales</taxon>
        <taxon>Malvaceae</taxon>
        <taxon>Malvoideae</taxon>
        <taxon>Gossypium</taxon>
    </lineage>
</organism>
<keyword evidence="3" id="KW-0808">Transferase</keyword>
<dbReference type="Gene3D" id="1.10.510.10">
    <property type="entry name" value="Transferase(Phosphotransferase) domain 1"/>
    <property type="match status" value="1"/>
</dbReference>
<evidence type="ECO:0000256" key="3">
    <source>
        <dbReference type="ARBA" id="ARBA00022679"/>
    </source>
</evidence>
<dbReference type="InterPro" id="IPR018451">
    <property type="entry name" value="NAF/FISL_domain"/>
</dbReference>
<keyword evidence="4" id="KW-0547">Nucleotide-binding</keyword>